<evidence type="ECO:0000256" key="10">
    <source>
        <dbReference type="RuleBase" id="RU361115"/>
    </source>
</evidence>
<dbReference type="GO" id="GO:0009922">
    <property type="term" value="F:fatty acid elongase activity"/>
    <property type="evidence" value="ECO:0007669"/>
    <property type="project" value="UniProtKB-EC"/>
</dbReference>
<comment type="catalytic activity">
    <reaction evidence="10">
        <text>a very-long-chain acyl-CoA + malonyl-CoA + H(+) = a very-long-chain 3-oxoacyl-CoA + CO2 + CoA</text>
        <dbReference type="Rhea" id="RHEA:32727"/>
        <dbReference type="ChEBI" id="CHEBI:15378"/>
        <dbReference type="ChEBI" id="CHEBI:16526"/>
        <dbReference type="ChEBI" id="CHEBI:57287"/>
        <dbReference type="ChEBI" id="CHEBI:57384"/>
        <dbReference type="ChEBI" id="CHEBI:90725"/>
        <dbReference type="ChEBI" id="CHEBI:90736"/>
        <dbReference type="EC" id="2.3.1.199"/>
    </reaction>
</comment>
<dbReference type="GO" id="GO:0005789">
    <property type="term" value="C:endoplasmic reticulum membrane"/>
    <property type="evidence" value="ECO:0007669"/>
    <property type="project" value="TreeGrafter"/>
</dbReference>
<keyword evidence="9 10" id="KW-0275">Fatty acid biosynthesis</keyword>
<keyword evidence="3 10" id="KW-0808">Transferase</keyword>
<protein>
    <recommendedName>
        <fullName evidence="10">Elongation of very long chain fatty acids protein</fullName>
        <ecNumber evidence="10">2.3.1.199</ecNumber>
    </recommendedName>
    <alternativeName>
        <fullName evidence="10">Very-long-chain 3-oxoacyl-CoA synthase</fullName>
    </alternativeName>
</protein>
<feature type="transmembrane region" description="Helical" evidence="10">
    <location>
        <begin position="41"/>
        <end position="60"/>
    </location>
</feature>
<comment type="caution">
    <text evidence="10">Lacks conserved residue(s) required for the propagation of feature annotation.</text>
</comment>
<accession>A0A9Q0M9Q5</accession>
<sequence length="168" mass="19317">MATQTTGITSLLNYAFYDYWEEAWDPRSRHLAFVDGGPLKMLSAMIAYVVFCGWVGPALMKNRKPFELRIPMLIYNVTSVAVNTYFFIMSAYYLNFGLELFNFKFPSSDPKAVTEVDLIKVRLVFIYILTKLFDLLDTFFFVLRKKNSQISGLTSGRIKKNAAPMITK</sequence>
<dbReference type="Proteomes" id="UP001142055">
    <property type="component" value="Chromosome 2"/>
</dbReference>
<keyword evidence="6 10" id="KW-1133">Transmembrane helix</keyword>
<evidence type="ECO:0000313" key="11">
    <source>
        <dbReference type="EMBL" id="KAJ6219725.1"/>
    </source>
</evidence>
<dbReference type="InterPro" id="IPR002076">
    <property type="entry name" value="ELO_fam"/>
</dbReference>
<gene>
    <name evidence="11" type="ORF">RDWZM_005537</name>
</gene>
<evidence type="ECO:0000256" key="1">
    <source>
        <dbReference type="ARBA" id="ARBA00004141"/>
    </source>
</evidence>
<evidence type="ECO:0000256" key="3">
    <source>
        <dbReference type="ARBA" id="ARBA00022679"/>
    </source>
</evidence>
<dbReference type="EMBL" id="JAPWDV010000002">
    <property type="protein sequence ID" value="KAJ6219725.1"/>
    <property type="molecule type" value="Genomic_DNA"/>
</dbReference>
<name>A0A9Q0M9Q5_BLOTA</name>
<reference evidence="11" key="1">
    <citation type="submission" date="2022-12" db="EMBL/GenBank/DDBJ databases">
        <title>Genome assemblies of Blomia tropicalis.</title>
        <authorList>
            <person name="Cui Y."/>
        </authorList>
    </citation>
    <scope>NUCLEOTIDE SEQUENCE</scope>
    <source>
        <tissue evidence="11">Adult mites</tissue>
    </source>
</reference>
<dbReference type="Pfam" id="PF01151">
    <property type="entry name" value="ELO"/>
    <property type="match status" value="1"/>
</dbReference>
<organism evidence="11 12">
    <name type="scientific">Blomia tropicalis</name>
    <name type="common">Mite</name>
    <dbReference type="NCBI Taxonomy" id="40697"/>
    <lineage>
        <taxon>Eukaryota</taxon>
        <taxon>Metazoa</taxon>
        <taxon>Ecdysozoa</taxon>
        <taxon>Arthropoda</taxon>
        <taxon>Chelicerata</taxon>
        <taxon>Arachnida</taxon>
        <taxon>Acari</taxon>
        <taxon>Acariformes</taxon>
        <taxon>Sarcoptiformes</taxon>
        <taxon>Astigmata</taxon>
        <taxon>Glycyphagoidea</taxon>
        <taxon>Echimyopodidae</taxon>
        <taxon>Blomia</taxon>
    </lineage>
</organism>
<keyword evidence="5 10" id="KW-0276">Fatty acid metabolism</keyword>
<evidence type="ECO:0000256" key="2">
    <source>
        <dbReference type="ARBA" id="ARBA00022516"/>
    </source>
</evidence>
<keyword evidence="8 10" id="KW-0472">Membrane</keyword>
<comment type="subcellular location">
    <subcellularLocation>
        <location evidence="1">Membrane</location>
        <topology evidence="1">Multi-pass membrane protein</topology>
    </subcellularLocation>
</comment>
<evidence type="ECO:0000313" key="12">
    <source>
        <dbReference type="Proteomes" id="UP001142055"/>
    </source>
</evidence>
<feature type="transmembrane region" description="Helical" evidence="10">
    <location>
        <begin position="72"/>
        <end position="94"/>
    </location>
</feature>
<dbReference type="PANTHER" id="PTHR11157">
    <property type="entry name" value="FATTY ACID ACYL TRANSFERASE-RELATED"/>
    <property type="match status" value="1"/>
</dbReference>
<comment type="similarity">
    <text evidence="10">Belongs to the ELO family.</text>
</comment>
<dbReference type="AlphaFoldDB" id="A0A9Q0M9Q5"/>
<keyword evidence="2 10" id="KW-0444">Lipid biosynthesis</keyword>
<dbReference type="GO" id="GO:0019367">
    <property type="term" value="P:fatty acid elongation, saturated fatty acid"/>
    <property type="evidence" value="ECO:0007669"/>
    <property type="project" value="TreeGrafter"/>
</dbReference>
<dbReference type="GO" id="GO:0030148">
    <property type="term" value="P:sphingolipid biosynthetic process"/>
    <property type="evidence" value="ECO:0007669"/>
    <property type="project" value="TreeGrafter"/>
</dbReference>
<evidence type="ECO:0000256" key="5">
    <source>
        <dbReference type="ARBA" id="ARBA00022832"/>
    </source>
</evidence>
<evidence type="ECO:0000256" key="7">
    <source>
        <dbReference type="ARBA" id="ARBA00023098"/>
    </source>
</evidence>
<dbReference type="GO" id="GO:0042761">
    <property type="term" value="P:very long-chain fatty acid biosynthetic process"/>
    <property type="evidence" value="ECO:0007669"/>
    <property type="project" value="TreeGrafter"/>
</dbReference>
<comment type="caution">
    <text evidence="11">The sequence shown here is derived from an EMBL/GenBank/DDBJ whole genome shotgun (WGS) entry which is preliminary data.</text>
</comment>
<dbReference type="GO" id="GO:0034625">
    <property type="term" value="P:fatty acid elongation, monounsaturated fatty acid"/>
    <property type="evidence" value="ECO:0007669"/>
    <property type="project" value="TreeGrafter"/>
</dbReference>
<evidence type="ECO:0000256" key="4">
    <source>
        <dbReference type="ARBA" id="ARBA00022692"/>
    </source>
</evidence>
<dbReference type="EC" id="2.3.1.199" evidence="10"/>
<keyword evidence="7 10" id="KW-0443">Lipid metabolism</keyword>
<evidence type="ECO:0000256" key="6">
    <source>
        <dbReference type="ARBA" id="ARBA00022989"/>
    </source>
</evidence>
<proteinExistence type="inferred from homology"/>
<dbReference type="GO" id="GO:0034626">
    <property type="term" value="P:fatty acid elongation, polyunsaturated fatty acid"/>
    <property type="evidence" value="ECO:0007669"/>
    <property type="project" value="TreeGrafter"/>
</dbReference>
<evidence type="ECO:0000256" key="9">
    <source>
        <dbReference type="ARBA" id="ARBA00023160"/>
    </source>
</evidence>
<keyword evidence="4 10" id="KW-0812">Transmembrane</keyword>
<feature type="transmembrane region" description="Helical" evidence="10">
    <location>
        <begin position="124"/>
        <end position="143"/>
    </location>
</feature>
<evidence type="ECO:0000256" key="8">
    <source>
        <dbReference type="ARBA" id="ARBA00023136"/>
    </source>
</evidence>
<keyword evidence="12" id="KW-1185">Reference proteome</keyword>
<dbReference type="PANTHER" id="PTHR11157:SF21">
    <property type="entry name" value="ELONGATION OF VERY LONG CHAIN FATTY ACIDS PROTEIN"/>
    <property type="match status" value="1"/>
</dbReference>